<evidence type="ECO:0000256" key="1">
    <source>
        <dbReference type="SAM" id="MobiDB-lite"/>
    </source>
</evidence>
<feature type="region of interest" description="Disordered" evidence="1">
    <location>
        <begin position="87"/>
        <end position="124"/>
    </location>
</feature>
<dbReference type="EMBL" id="VXIT01000002">
    <property type="protein sequence ID" value="KAA6415029.1"/>
    <property type="molecule type" value="Genomic_DNA"/>
</dbReference>
<proteinExistence type="predicted"/>
<feature type="transmembrane region" description="Helical" evidence="2">
    <location>
        <begin position="130"/>
        <end position="152"/>
    </location>
</feature>
<evidence type="ECO:0000313" key="4">
    <source>
        <dbReference type="Proteomes" id="UP000324767"/>
    </source>
</evidence>
<dbReference type="OrthoDB" id="5428901at2759"/>
<sequence>MGAIFFIVAYLAIRYRRRQSGIHAEATSIAEVATLLHDPILLDDLGRIQPQASASEIEKLFKGRRYGLSYSSQHGVSSEYGLITLGGAPTGPSPKETPRYLPIPSDDETNAVNQTPLRPSRRKASRAPSLYATTLIAFWLALAGSLTLILYYRLSGPTHTGVPARTGFETFMDSQSIGVRFLMTALSVTIKHIWTLIEKSTLNPPPHSHQTCPRTNSRSPRNPHPGALPPPVPRPRLPDGPASPNDTILVPSVAVPLNAILPSLRRGHFFVAAIAAVVLLPDLLTVALAGIPFDSASSYTAYTVSTDLSTAILALMLVALAAVLVRERGDPVLPRKPESLAAVALVLCGAQMGGGLEGLGDVDREPRDRRVRERERWWGKIEW</sequence>
<dbReference type="AlphaFoldDB" id="A0A5M8PYZ2"/>
<gene>
    <name evidence="3" type="ORF">FRX48_01780</name>
</gene>
<feature type="compositionally biased region" description="Pro residues" evidence="1">
    <location>
        <begin position="222"/>
        <end position="235"/>
    </location>
</feature>
<feature type="compositionally biased region" description="Polar residues" evidence="1">
    <location>
        <begin position="204"/>
        <end position="220"/>
    </location>
</feature>
<accession>A0A5M8PYZ2</accession>
<name>A0A5M8PYZ2_9LECA</name>
<keyword evidence="2" id="KW-0472">Membrane</keyword>
<dbReference type="Proteomes" id="UP000324767">
    <property type="component" value="Unassembled WGS sequence"/>
</dbReference>
<keyword evidence="2" id="KW-0812">Transmembrane</keyword>
<feature type="region of interest" description="Disordered" evidence="1">
    <location>
        <begin position="204"/>
        <end position="243"/>
    </location>
</feature>
<reference evidence="3 4" key="1">
    <citation type="submission" date="2019-09" db="EMBL/GenBank/DDBJ databases">
        <title>The hologenome of the rock-dwelling lichen Lasallia pustulata.</title>
        <authorList>
            <person name="Greshake Tzovaras B."/>
            <person name="Segers F."/>
            <person name="Bicker A."/>
            <person name="Dal Grande F."/>
            <person name="Otte J."/>
            <person name="Hankeln T."/>
            <person name="Schmitt I."/>
            <person name="Ebersberger I."/>
        </authorList>
    </citation>
    <scope>NUCLEOTIDE SEQUENCE [LARGE SCALE GENOMIC DNA]</scope>
    <source>
        <strain evidence="3">A1-1</strain>
    </source>
</reference>
<feature type="transmembrane region" description="Helical" evidence="2">
    <location>
        <begin position="299"/>
        <end position="325"/>
    </location>
</feature>
<dbReference type="PANTHER" id="PTHR37544">
    <property type="entry name" value="SPRAY-RELATED"/>
    <property type="match status" value="1"/>
</dbReference>
<evidence type="ECO:0000256" key="2">
    <source>
        <dbReference type="SAM" id="Phobius"/>
    </source>
</evidence>
<keyword evidence="2" id="KW-1133">Transmembrane helix</keyword>
<organism evidence="3 4">
    <name type="scientific">Lasallia pustulata</name>
    <dbReference type="NCBI Taxonomy" id="136370"/>
    <lineage>
        <taxon>Eukaryota</taxon>
        <taxon>Fungi</taxon>
        <taxon>Dikarya</taxon>
        <taxon>Ascomycota</taxon>
        <taxon>Pezizomycotina</taxon>
        <taxon>Lecanoromycetes</taxon>
        <taxon>OSLEUM clade</taxon>
        <taxon>Umbilicariomycetidae</taxon>
        <taxon>Umbilicariales</taxon>
        <taxon>Umbilicariaceae</taxon>
        <taxon>Lasallia</taxon>
    </lineage>
</organism>
<feature type="transmembrane region" description="Helical" evidence="2">
    <location>
        <begin position="269"/>
        <end position="293"/>
    </location>
</feature>
<protein>
    <submittedName>
        <fullName evidence="3">Uncharacterized protein</fullName>
    </submittedName>
</protein>
<comment type="caution">
    <text evidence="3">The sequence shown here is derived from an EMBL/GenBank/DDBJ whole genome shotgun (WGS) entry which is preliminary data.</text>
</comment>
<evidence type="ECO:0000313" key="3">
    <source>
        <dbReference type="EMBL" id="KAA6415029.1"/>
    </source>
</evidence>
<dbReference type="PANTHER" id="PTHR37544:SF3">
    <property type="entry name" value="SPRAY"/>
    <property type="match status" value="1"/>
</dbReference>